<dbReference type="InterPro" id="IPR050833">
    <property type="entry name" value="Poly_Biosynth_Transport"/>
</dbReference>
<evidence type="ECO:0000256" key="2">
    <source>
        <dbReference type="ARBA" id="ARBA00022475"/>
    </source>
</evidence>
<evidence type="ECO:0000313" key="7">
    <source>
        <dbReference type="EMBL" id="ANW97510.1"/>
    </source>
</evidence>
<keyword evidence="3 6" id="KW-0812">Transmembrane</keyword>
<dbReference type="GO" id="GO:0005886">
    <property type="term" value="C:plasma membrane"/>
    <property type="evidence" value="ECO:0007669"/>
    <property type="project" value="UniProtKB-SubCell"/>
</dbReference>
<sequence length="419" mass="46854">MLSISITKKPILSQEQLFMLSVLTVNGGNYLYNLLLGRILGPEQFSDAAILITMLLVLSFVAMTFQLAAAKFTVTLPDTVFGAFVKKIYKNAVVVGIFFGAMVVVFAKDLQEIFHTSSSTMFTIFGIGVPLYFLMSVNRGFFQGKKQFKLLSITYQAEMFTRLGLTLILVLLFHSQSSVVIAVGVLVSLIVGLFPLNFNKSQFTSKEVLPKKDLSLVKKFFVITAFYELSQIIINNSDILLVKHYFDAYNAGLYASLALIGRIVYFVAWMFVMLLLPTVVQLKKEGKDTTKVLMKYVSYIAVIASAIVLACAMFPTFIVQILFGGDYLHIAPLLWKYAFATGVFAVANIFAYYFLSLDKYVPVLVSAVFGALQVLLVVFYHTSLAQVVHVQMFAMVFLLFTQVIFFFIDTKKVSMNGKK</sequence>
<feature type="transmembrane region" description="Helical" evidence="6">
    <location>
        <begin position="388"/>
        <end position="408"/>
    </location>
</feature>
<feature type="transmembrane region" description="Helical" evidence="6">
    <location>
        <begin position="17"/>
        <end position="36"/>
    </location>
</feature>
<keyword evidence="8" id="KW-1185">Reference proteome</keyword>
<evidence type="ECO:0000256" key="5">
    <source>
        <dbReference type="ARBA" id="ARBA00023136"/>
    </source>
</evidence>
<dbReference type="EMBL" id="CP014224">
    <property type="protein sequence ID" value="ANW97510.1"/>
    <property type="molecule type" value="Genomic_DNA"/>
</dbReference>
<evidence type="ECO:0000256" key="1">
    <source>
        <dbReference type="ARBA" id="ARBA00004651"/>
    </source>
</evidence>
<organism evidence="7 8">
    <name type="scientific">Wenyingzhuangia fucanilytica</name>
    <dbReference type="NCBI Taxonomy" id="1790137"/>
    <lineage>
        <taxon>Bacteria</taxon>
        <taxon>Pseudomonadati</taxon>
        <taxon>Bacteroidota</taxon>
        <taxon>Flavobacteriia</taxon>
        <taxon>Flavobacteriales</taxon>
        <taxon>Flavobacteriaceae</taxon>
        <taxon>Wenyingzhuangia</taxon>
    </lineage>
</organism>
<evidence type="ECO:0000256" key="6">
    <source>
        <dbReference type="SAM" id="Phobius"/>
    </source>
</evidence>
<feature type="transmembrane region" description="Helical" evidence="6">
    <location>
        <begin position="254"/>
        <end position="276"/>
    </location>
</feature>
<keyword evidence="5 6" id="KW-0472">Membrane</keyword>
<proteinExistence type="predicted"/>
<protein>
    <submittedName>
        <fullName evidence="7">Sugar isomerase</fullName>
    </submittedName>
</protein>
<feature type="transmembrane region" description="Helical" evidence="6">
    <location>
        <begin position="48"/>
        <end position="68"/>
    </location>
</feature>
<comment type="subcellular location">
    <subcellularLocation>
        <location evidence="1">Cell membrane</location>
        <topology evidence="1">Multi-pass membrane protein</topology>
    </subcellularLocation>
</comment>
<dbReference type="KEGG" id="wfu:AXE80_11700"/>
<accession>A0A1B1Y9Q4</accession>
<keyword evidence="4 6" id="KW-1133">Transmembrane helix</keyword>
<feature type="transmembrane region" description="Helical" evidence="6">
    <location>
        <begin position="296"/>
        <end position="323"/>
    </location>
</feature>
<dbReference type="GO" id="GO:0016853">
    <property type="term" value="F:isomerase activity"/>
    <property type="evidence" value="ECO:0007669"/>
    <property type="project" value="UniProtKB-KW"/>
</dbReference>
<gene>
    <name evidence="7" type="ORF">AXE80_11700</name>
</gene>
<dbReference type="Pfam" id="PF13440">
    <property type="entry name" value="Polysacc_synt_3"/>
    <property type="match status" value="1"/>
</dbReference>
<reference evidence="7 8" key="1">
    <citation type="submission" date="2016-02" db="EMBL/GenBank/DDBJ databases">
        <authorList>
            <person name="Wen L."/>
            <person name="He K."/>
            <person name="Yang H."/>
        </authorList>
    </citation>
    <scope>NUCLEOTIDE SEQUENCE [LARGE SCALE GENOMIC DNA]</scope>
    <source>
        <strain evidence="7 8">CZ1127</strain>
    </source>
</reference>
<dbReference type="Proteomes" id="UP000092967">
    <property type="component" value="Chromosome"/>
</dbReference>
<feature type="transmembrane region" description="Helical" evidence="6">
    <location>
        <begin position="362"/>
        <end position="382"/>
    </location>
</feature>
<dbReference type="PANTHER" id="PTHR30250:SF28">
    <property type="entry name" value="POLYSACCHARIDE BIOSYNTHESIS PROTEIN"/>
    <property type="match status" value="1"/>
</dbReference>
<evidence type="ECO:0000313" key="8">
    <source>
        <dbReference type="Proteomes" id="UP000092967"/>
    </source>
</evidence>
<dbReference type="AlphaFoldDB" id="A0A1B1Y9Q4"/>
<feature type="transmembrane region" description="Helical" evidence="6">
    <location>
        <begin position="113"/>
        <end position="134"/>
    </location>
</feature>
<name>A0A1B1Y9Q4_9FLAO</name>
<dbReference type="STRING" id="1790137.AXE80_11700"/>
<feature type="transmembrane region" description="Helical" evidence="6">
    <location>
        <begin position="88"/>
        <end position="107"/>
    </location>
</feature>
<feature type="transmembrane region" description="Helical" evidence="6">
    <location>
        <begin position="335"/>
        <end position="355"/>
    </location>
</feature>
<dbReference type="OrthoDB" id="105016at2"/>
<dbReference type="PANTHER" id="PTHR30250">
    <property type="entry name" value="PST FAMILY PREDICTED COLANIC ACID TRANSPORTER"/>
    <property type="match status" value="1"/>
</dbReference>
<feature type="transmembrane region" description="Helical" evidence="6">
    <location>
        <begin position="179"/>
        <end position="196"/>
    </location>
</feature>
<keyword evidence="7" id="KW-0413">Isomerase</keyword>
<dbReference type="RefSeq" id="WP_068828893.1">
    <property type="nucleotide sequence ID" value="NZ_CP014224.1"/>
</dbReference>
<keyword evidence="2" id="KW-1003">Cell membrane</keyword>
<evidence type="ECO:0000256" key="3">
    <source>
        <dbReference type="ARBA" id="ARBA00022692"/>
    </source>
</evidence>
<evidence type="ECO:0000256" key="4">
    <source>
        <dbReference type="ARBA" id="ARBA00022989"/>
    </source>
</evidence>